<sequence length="111" mass="11991">MTPDREAKIRQKAYEKWESEGRQEGEHDRHWAEAEHELNTAIEDGSDLQEGAESPAAESLSNERAETLEKGADGDLDEGLEDSFPASDPVSATSTTVSGGAAKNKSSSQSR</sequence>
<protein>
    <recommendedName>
        <fullName evidence="4">DUF2934 domain-containing protein</fullName>
    </recommendedName>
</protein>
<dbReference type="Proteomes" id="UP000187891">
    <property type="component" value="Unassembled WGS sequence"/>
</dbReference>
<dbReference type="AlphaFoldDB" id="A0A1R3TUR1"/>
<proteinExistence type="predicted"/>
<dbReference type="EMBL" id="FMUE01000007">
    <property type="protein sequence ID" value="SCX27080.1"/>
    <property type="molecule type" value="Genomic_DNA"/>
</dbReference>
<evidence type="ECO:0000256" key="1">
    <source>
        <dbReference type="SAM" id="MobiDB-lite"/>
    </source>
</evidence>
<organism evidence="2 3">
    <name type="scientific">Agrobacterium rosae</name>
    <dbReference type="NCBI Taxonomy" id="1972867"/>
    <lineage>
        <taxon>Bacteria</taxon>
        <taxon>Pseudomonadati</taxon>
        <taxon>Pseudomonadota</taxon>
        <taxon>Alphaproteobacteria</taxon>
        <taxon>Hyphomicrobiales</taxon>
        <taxon>Rhizobiaceae</taxon>
        <taxon>Rhizobium/Agrobacterium group</taxon>
        <taxon>Agrobacterium</taxon>
    </lineage>
</organism>
<dbReference type="Pfam" id="PF11154">
    <property type="entry name" value="DUF2934"/>
    <property type="match status" value="1"/>
</dbReference>
<name>A0A1R3TUR1_9HYPH</name>
<evidence type="ECO:0008006" key="4">
    <source>
        <dbReference type="Google" id="ProtNLM"/>
    </source>
</evidence>
<feature type="compositionally biased region" description="Basic and acidic residues" evidence="1">
    <location>
        <begin position="61"/>
        <end position="73"/>
    </location>
</feature>
<feature type="compositionally biased region" description="Polar residues" evidence="1">
    <location>
        <begin position="90"/>
        <end position="111"/>
    </location>
</feature>
<feature type="compositionally biased region" description="Basic and acidic residues" evidence="1">
    <location>
        <begin position="1"/>
        <end position="38"/>
    </location>
</feature>
<accession>A0A1R3TUR1</accession>
<feature type="region of interest" description="Disordered" evidence="1">
    <location>
        <begin position="1"/>
        <end position="111"/>
    </location>
</feature>
<reference evidence="3" key="1">
    <citation type="submission" date="2016-10" db="EMBL/GenBank/DDBJ databases">
        <authorList>
            <person name="Wibberg D."/>
        </authorList>
    </citation>
    <scope>NUCLEOTIDE SEQUENCE [LARGE SCALE GENOMIC DNA]</scope>
</reference>
<dbReference type="RefSeq" id="WP_077120686.1">
    <property type="nucleotide sequence ID" value="NZ_FMUE01000007.1"/>
</dbReference>
<evidence type="ECO:0000313" key="2">
    <source>
        <dbReference type="EMBL" id="SCX27080.1"/>
    </source>
</evidence>
<dbReference type="InterPro" id="IPR021327">
    <property type="entry name" value="DUF2934"/>
</dbReference>
<evidence type="ECO:0000313" key="3">
    <source>
        <dbReference type="Proteomes" id="UP000187891"/>
    </source>
</evidence>
<gene>
    <name evidence="2" type="ORF">DSM25559_2939</name>
</gene>